<evidence type="ECO:0000313" key="5">
    <source>
        <dbReference type="Proteomes" id="UP001596989"/>
    </source>
</evidence>
<reference evidence="5" key="1">
    <citation type="journal article" date="2019" name="Int. J. Syst. Evol. Microbiol.">
        <title>The Global Catalogue of Microorganisms (GCM) 10K type strain sequencing project: providing services to taxonomists for standard genome sequencing and annotation.</title>
        <authorList>
            <consortium name="The Broad Institute Genomics Platform"/>
            <consortium name="The Broad Institute Genome Sequencing Center for Infectious Disease"/>
            <person name="Wu L."/>
            <person name="Ma J."/>
        </authorList>
    </citation>
    <scope>NUCLEOTIDE SEQUENCE [LARGE SCALE GENOMIC DNA]</scope>
    <source>
        <strain evidence="5">CCUG 59129</strain>
    </source>
</reference>
<dbReference type="SUPFAM" id="SSF48498">
    <property type="entry name" value="Tetracyclin repressor-like, C-terminal domain"/>
    <property type="match status" value="1"/>
</dbReference>
<dbReference type="InterPro" id="IPR001647">
    <property type="entry name" value="HTH_TetR"/>
</dbReference>
<feature type="DNA-binding region" description="H-T-H motif" evidence="2">
    <location>
        <begin position="33"/>
        <end position="52"/>
    </location>
</feature>
<dbReference type="Pfam" id="PF00440">
    <property type="entry name" value="TetR_N"/>
    <property type="match status" value="1"/>
</dbReference>
<dbReference type="PROSITE" id="PS50977">
    <property type="entry name" value="HTH_TETR_2"/>
    <property type="match status" value="1"/>
</dbReference>
<evidence type="ECO:0000313" key="4">
    <source>
        <dbReference type="EMBL" id="MFD0959225.1"/>
    </source>
</evidence>
<evidence type="ECO:0000256" key="1">
    <source>
        <dbReference type="ARBA" id="ARBA00023125"/>
    </source>
</evidence>
<evidence type="ECO:0000259" key="3">
    <source>
        <dbReference type="PROSITE" id="PS50977"/>
    </source>
</evidence>
<keyword evidence="1 2" id="KW-0238">DNA-binding</keyword>
<name>A0ABW3HPM2_9BACL</name>
<dbReference type="InterPro" id="IPR050109">
    <property type="entry name" value="HTH-type_TetR-like_transc_reg"/>
</dbReference>
<dbReference type="Gene3D" id="1.10.10.60">
    <property type="entry name" value="Homeodomain-like"/>
    <property type="match status" value="1"/>
</dbReference>
<dbReference type="Gene3D" id="1.10.357.10">
    <property type="entry name" value="Tetracycline Repressor, domain 2"/>
    <property type="match status" value="1"/>
</dbReference>
<evidence type="ECO:0000256" key="2">
    <source>
        <dbReference type="PROSITE-ProRule" id="PRU00335"/>
    </source>
</evidence>
<dbReference type="InterPro" id="IPR023772">
    <property type="entry name" value="DNA-bd_HTH_TetR-type_CS"/>
</dbReference>
<dbReference type="PRINTS" id="PR00455">
    <property type="entry name" value="HTHTETR"/>
</dbReference>
<comment type="caution">
    <text evidence="4">The sequence shown here is derived from an EMBL/GenBank/DDBJ whole genome shotgun (WGS) entry which is preliminary data.</text>
</comment>
<accession>A0ABW3HPM2</accession>
<dbReference type="PANTHER" id="PTHR30055:SF226">
    <property type="entry name" value="HTH-TYPE TRANSCRIPTIONAL REGULATOR PKSA"/>
    <property type="match status" value="1"/>
</dbReference>
<sequence length="210" mass="24445">MYQKFQAIEPDRQERIINVALKEFADKGYAAASTNEMAKEAGISKGLLFHYFKSKQGLFLYIYDHAVAVLAEELYSQIDYSVTDLFDRLWHISKLKLAIAEKYPEMFRFVSMAYMENASEIKADVDQRIQGLLDSGYGRVLTNLDTSKFRDGVPFERVVQVIQWTLEGVGERERMRVKMTGGVMDVEAIMKEAEAFFEMFRRSFYKEQFQ</sequence>
<feature type="domain" description="HTH tetR-type" evidence="3">
    <location>
        <begin position="10"/>
        <end position="70"/>
    </location>
</feature>
<dbReference type="InterPro" id="IPR036271">
    <property type="entry name" value="Tet_transcr_reg_TetR-rel_C_sf"/>
</dbReference>
<keyword evidence="5" id="KW-1185">Reference proteome</keyword>
<dbReference type="SUPFAM" id="SSF46689">
    <property type="entry name" value="Homeodomain-like"/>
    <property type="match status" value="1"/>
</dbReference>
<protein>
    <submittedName>
        <fullName evidence="4">TetR/AcrR family transcriptional regulator</fullName>
    </submittedName>
</protein>
<dbReference type="PANTHER" id="PTHR30055">
    <property type="entry name" value="HTH-TYPE TRANSCRIPTIONAL REGULATOR RUTR"/>
    <property type="match status" value="1"/>
</dbReference>
<organism evidence="4 5">
    <name type="scientific">Paenibacillus chungangensis</name>
    <dbReference type="NCBI Taxonomy" id="696535"/>
    <lineage>
        <taxon>Bacteria</taxon>
        <taxon>Bacillati</taxon>
        <taxon>Bacillota</taxon>
        <taxon>Bacilli</taxon>
        <taxon>Bacillales</taxon>
        <taxon>Paenibacillaceae</taxon>
        <taxon>Paenibacillus</taxon>
    </lineage>
</organism>
<gene>
    <name evidence="4" type="ORF">ACFQ2I_07470</name>
</gene>
<dbReference type="Proteomes" id="UP001596989">
    <property type="component" value="Unassembled WGS sequence"/>
</dbReference>
<dbReference type="InterPro" id="IPR009057">
    <property type="entry name" value="Homeodomain-like_sf"/>
</dbReference>
<dbReference type="RefSeq" id="WP_377563259.1">
    <property type="nucleotide sequence ID" value="NZ_JBHTJZ010000008.1"/>
</dbReference>
<dbReference type="EMBL" id="JBHTJZ010000008">
    <property type="protein sequence ID" value="MFD0959225.1"/>
    <property type="molecule type" value="Genomic_DNA"/>
</dbReference>
<dbReference type="PROSITE" id="PS01081">
    <property type="entry name" value="HTH_TETR_1"/>
    <property type="match status" value="1"/>
</dbReference>
<proteinExistence type="predicted"/>